<evidence type="ECO:0000313" key="3">
    <source>
        <dbReference type="EMBL" id="KAA6395944.1"/>
    </source>
</evidence>
<reference evidence="3 4" key="1">
    <citation type="submission" date="2019-03" db="EMBL/GenBank/DDBJ databases">
        <title>Single cell metagenomics reveals metabolic interactions within the superorganism composed of flagellate Streblomastix strix and complex community of Bacteroidetes bacteria on its surface.</title>
        <authorList>
            <person name="Treitli S.C."/>
            <person name="Kolisko M."/>
            <person name="Husnik F."/>
            <person name="Keeling P."/>
            <person name="Hampl V."/>
        </authorList>
    </citation>
    <scope>NUCLEOTIDE SEQUENCE [LARGE SCALE GENOMIC DNA]</scope>
    <source>
        <strain evidence="3">ST1C</strain>
    </source>
</reference>
<evidence type="ECO:0000256" key="2">
    <source>
        <dbReference type="ARBA" id="ARBA00022737"/>
    </source>
</evidence>
<dbReference type="Gene3D" id="2.130.10.10">
    <property type="entry name" value="YVTN repeat-like/Quinoprotein amine dehydrogenase"/>
    <property type="match status" value="1"/>
</dbReference>
<dbReference type="InterPro" id="IPR036322">
    <property type="entry name" value="WD40_repeat_dom_sf"/>
</dbReference>
<evidence type="ECO:0000313" key="4">
    <source>
        <dbReference type="Proteomes" id="UP000324800"/>
    </source>
</evidence>
<name>A0A5J4WLU3_9EUKA</name>
<protein>
    <submittedName>
        <fullName evidence="3">Putative WD-repeat protein</fullName>
    </submittedName>
</protein>
<dbReference type="InterPro" id="IPR045159">
    <property type="entry name" value="DCAF7-like"/>
</dbReference>
<evidence type="ECO:0000256" key="1">
    <source>
        <dbReference type="ARBA" id="ARBA00022574"/>
    </source>
</evidence>
<organism evidence="3 4">
    <name type="scientific">Streblomastix strix</name>
    <dbReference type="NCBI Taxonomy" id="222440"/>
    <lineage>
        <taxon>Eukaryota</taxon>
        <taxon>Metamonada</taxon>
        <taxon>Preaxostyla</taxon>
        <taxon>Oxymonadida</taxon>
        <taxon>Streblomastigidae</taxon>
        <taxon>Streblomastix</taxon>
    </lineage>
</organism>
<sequence length="376" mass="42282">MAAIRQPTNEDIKLLINVKTDKPVKRRRLVTLFQAGFPLYALDFSWRLDKPSRIAYTSIIEGSSNIVGINEVDEYTLGVRAIHTLNQPSIATKIQWIPHSSTHNKDMFATSGDLLRIYEVNSDNRTELLAAMATPNEGIPGYAPVTSFDWSKRDPNFIVTASINNFCSIWDIHKERCIMELFVPDAEIFDVKFHGDNQDQIIVGASDGFLKRYDLRQKSFPEPLFRTEALNPILRVCPSPTEKDIVGLVTINTNFVTVVDLCKPNSILTKIHPPQSNAQGIVFKDRLNQKPINTCDFSPLLPRVCAIGGEDASASMWNLDYEQKVNSGVQCVFGMGVQLSFERVDVFDPVQNIKWSNVLKNLVAFTNGSNIHLVRL</sequence>
<keyword evidence="2" id="KW-0677">Repeat</keyword>
<gene>
    <name evidence="3" type="ORF">EZS28_008527</name>
</gene>
<dbReference type="SMART" id="SM00320">
    <property type="entry name" value="WD40"/>
    <property type="match status" value="3"/>
</dbReference>
<comment type="caution">
    <text evidence="3">The sequence shown here is derived from an EMBL/GenBank/DDBJ whole genome shotgun (WGS) entry which is preliminary data.</text>
</comment>
<dbReference type="EMBL" id="SNRW01001555">
    <property type="protein sequence ID" value="KAA6395944.1"/>
    <property type="molecule type" value="Genomic_DNA"/>
</dbReference>
<dbReference type="InterPro" id="IPR001680">
    <property type="entry name" value="WD40_rpt"/>
</dbReference>
<dbReference type="SUPFAM" id="SSF50978">
    <property type="entry name" value="WD40 repeat-like"/>
    <property type="match status" value="1"/>
</dbReference>
<dbReference type="InterPro" id="IPR015943">
    <property type="entry name" value="WD40/YVTN_repeat-like_dom_sf"/>
</dbReference>
<dbReference type="OrthoDB" id="24670at2759"/>
<dbReference type="Pfam" id="PF00400">
    <property type="entry name" value="WD40"/>
    <property type="match status" value="1"/>
</dbReference>
<accession>A0A5J4WLU3</accession>
<proteinExistence type="predicted"/>
<dbReference type="PANTHER" id="PTHR19919">
    <property type="entry name" value="WD REPEAT CONTAINING PROTEIN"/>
    <property type="match status" value="1"/>
</dbReference>
<keyword evidence="1" id="KW-0853">WD repeat</keyword>
<dbReference type="AlphaFoldDB" id="A0A5J4WLU3"/>
<dbReference type="Proteomes" id="UP000324800">
    <property type="component" value="Unassembled WGS sequence"/>
</dbReference>